<evidence type="ECO:0000313" key="12">
    <source>
        <dbReference type="EMBL" id="KLO09376.1"/>
    </source>
</evidence>
<dbReference type="PANTHER" id="PTHR22600">
    <property type="entry name" value="BETA-HEXOSAMINIDASE"/>
    <property type="match status" value="1"/>
</dbReference>
<dbReference type="GO" id="GO:0004563">
    <property type="term" value="F:beta-N-acetylhexosaminidase activity"/>
    <property type="evidence" value="ECO:0007669"/>
    <property type="project" value="UniProtKB-EC"/>
</dbReference>
<evidence type="ECO:0000259" key="10">
    <source>
        <dbReference type="Pfam" id="PF00728"/>
    </source>
</evidence>
<dbReference type="CDD" id="cd06562">
    <property type="entry name" value="GH20_HexA_HexB-like"/>
    <property type="match status" value="1"/>
</dbReference>
<evidence type="ECO:0000256" key="8">
    <source>
        <dbReference type="PIRSR" id="PIRSR001093-1"/>
    </source>
</evidence>
<gene>
    <name evidence="12" type="ORF">SCHPADRAFT_566874</name>
</gene>
<keyword evidence="3 9" id="KW-0732">Signal</keyword>
<organism evidence="12 13">
    <name type="scientific">Schizopora paradoxa</name>
    <dbReference type="NCBI Taxonomy" id="27342"/>
    <lineage>
        <taxon>Eukaryota</taxon>
        <taxon>Fungi</taxon>
        <taxon>Dikarya</taxon>
        <taxon>Basidiomycota</taxon>
        <taxon>Agaricomycotina</taxon>
        <taxon>Agaricomycetes</taxon>
        <taxon>Hymenochaetales</taxon>
        <taxon>Schizoporaceae</taxon>
        <taxon>Schizopora</taxon>
    </lineage>
</organism>
<keyword evidence="4 7" id="KW-0378">Hydrolase</keyword>
<evidence type="ECO:0000256" key="7">
    <source>
        <dbReference type="PIRNR" id="PIRNR001093"/>
    </source>
</evidence>
<evidence type="ECO:0000256" key="4">
    <source>
        <dbReference type="ARBA" id="ARBA00022801"/>
    </source>
</evidence>
<dbReference type="FunFam" id="3.20.20.80:FF:000063">
    <property type="entry name" value="Beta-hexosaminidase"/>
    <property type="match status" value="1"/>
</dbReference>
<dbReference type="Pfam" id="PF14845">
    <property type="entry name" value="Glycohydro_20b2"/>
    <property type="match status" value="1"/>
</dbReference>
<evidence type="ECO:0000256" key="9">
    <source>
        <dbReference type="SAM" id="SignalP"/>
    </source>
</evidence>
<feature type="signal peptide" evidence="9">
    <location>
        <begin position="1"/>
        <end position="23"/>
    </location>
</feature>
<keyword evidence="13" id="KW-1185">Reference proteome</keyword>
<dbReference type="PRINTS" id="PR00738">
    <property type="entry name" value="GLHYDRLASE20"/>
</dbReference>
<dbReference type="GO" id="GO:0016020">
    <property type="term" value="C:membrane"/>
    <property type="evidence" value="ECO:0007669"/>
    <property type="project" value="TreeGrafter"/>
</dbReference>
<feature type="domain" description="Beta-hexosaminidase eukaryotic type N-terminal" evidence="11">
    <location>
        <begin position="24"/>
        <end position="165"/>
    </location>
</feature>
<evidence type="ECO:0000256" key="5">
    <source>
        <dbReference type="ARBA" id="ARBA00023180"/>
    </source>
</evidence>
<comment type="similarity">
    <text evidence="2 7">Belongs to the glycosyl hydrolase 20 family.</text>
</comment>
<evidence type="ECO:0000256" key="3">
    <source>
        <dbReference type="ARBA" id="ARBA00022729"/>
    </source>
</evidence>
<keyword evidence="5" id="KW-0325">Glycoprotein</keyword>
<comment type="catalytic activity">
    <reaction evidence="1 7">
        <text>Hydrolysis of terminal non-reducing N-acetyl-D-hexosamine residues in N-acetyl-beta-D-hexosaminides.</text>
        <dbReference type="EC" id="3.2.1.52"/>
    </reaction>
</comment>
<evidence type="ECO:0000313" key="13">
    <source>
        <dbReference type="Proteomes" id="UP000053477"/>
    </source>
</evidence>
<dbReference type="Proteomes" id="UP000053477">
    <property type="component" value="Unassembled WGS sequence"/>
</dbReference>
<feature type="chain" id="PRO_5005201874" description="Beta-hexosaminidase" evidence="9">
    <location>
        <begin position="24"/>
        <end position="574"/>
    </location>
</feature>
<evidence type="ECO:0000259" key="11">
    <source>
        <dbReference type="Pfam" id="PF14845"/>
    </source>
</evidence>
<dbReference type="GO" id="GO:0030203">
    <property type="term" value="P:glycosaminoglycan metabolic process"/>
    <property type="evidence" value="ECO:0007669"/>
    <property type="project" value="TreeGrafter"/>
</dbReference>
<dbReference type="PIRSF" id="PIRSF001093">
    <property type="entry name" value="B-hxosamndse_ab_euk"/>
    <property type="match status" value="1"/>
</dbReference>
<feature type="active site" description="Proton donor" evidence="8">
    <location>
        <position position="347"/>
    </location>
</feature>
<sequence length="574" mass="61750">MATSATMFVKLAFLLSFLSSASALWPIPRQLSTGNITVRLASSFGIHANFAGAPSDLNDAISRTMSIIKTDQLAPLVIDRGASLIPTIQKAKQLTSLTLELSSSGGNPKTTVATSVPSISEEAVKAIGERDESYTLSVPGDGSSATIKANTTLGLLRGMTTFTQLLFTVDNMIFTSEAPVEITDSPAFPFRGFMLDTARNFFPVSDIKRTLDAMSWSKINQFHWHVTDSQSFPLQIPGFMELSQKAAYTASSVYTPSDVSDIVSYAAERGIDVLIEIDTPGHTAAISKSHPEHIACNEATPWANFANEPPAGQLRLASDATTNFTASMLAAVAKMFPSTLMSTGGDELNVNCYTQDNETQASLNASGLTLEQALSKFTVTTHAAIEKLGKTPVVWEEMVLEHNVTLANDTIAMVWISSDDVAAVAAKGFRIVHGPSDFFYLDCGGGEWVGVDIGNSWCDPFKTWQKAYSFDPFANLSEAQQSLILGGEQLLWTEQSSPSNLDPIVWPRAATSAEVFWTGATLPDGSQRNTPAGSDTALPRLHDLQFRMVARGVNAIPLQPQWCAVRPGVCDLTA</sequence>
<dbReference type="EC" id="3.2.1.52" evidence="7"/>
<name>A0A0H2RX35_9AGAM</name>
<reference evidence="12 13" key="1">
    <citation type="submission" date="2015-04" db="EMBL/GenBank/DDBJ databases">
        <title>Complete genome sequence of Schizopora paradoxa KUC8140, a cosmopolitan wood degrader in East Asia.</title>
        <authorList>
            <consortium name="DOE Joint Genome Institute"/>
            <person name="Min B."/>
            <person name="Park H."/>
            <person name="Jang Y."/>
            <person name="Kim J.-J."/>
            <person name="Kim K.H."/>
            <person name="Pangilinan J."/>
            <person name="Lipzen A."/>
            <person name="Riley R."/>
            <person name="Grigoriev I.V."/>
            <person name="Spatafora J.W."/>
            <person name="Choi I.-G."/>
        </authorList>
    </citation>
    <scope>NUCLEOTIDE SEQUENCE [LARGE SCALE GENOMIC DNA]</scope>
    <source>
        <strain evidence="12 13">KUC8140</strain>
    </source>
</reference>
<dbReference type="OrthoDB" id="428480at2759"/>
<dbReference type="InterPro" id="IPR015883">
    <property type="entry name" value="Glyco_hydro_20_cat"/>
</dbReference>
<dbReference type="InterPro" id="IPR029019">
    <property type="entry name" value="HEX_eukaryotic_N"/>
</dbReference>
<dbReference type="InterPro" id="IPR025705">
    <property type="entry name" value="Beta_hexosaminidase_sua/sub"/>
</dbReference>
<dbReference type="SUPFAM" id="SSF51445">
    <property type="entry name" value="(Trans)glycosidases"/>
    <property type="match status" value="1"/>
</dbReference>
<dbReference type="GO" id="GO:0005975">
    <property type="term" value="P:carbohydrate metabolic process"/>
    <property type="evidence" value="ECO:0007669"/>
    <property type="project" value="InterPro"/>
</dbReference>
<dbReference type="Gene3D" id="3.30.379.10">
    <property type="entry name" value="Chitobiase/beta-hexosaminidase domain 2-like"/>
    <property type="match status" value="1"/>
</dbReference>
<dbReference type="InParanoid" id="A0A0H2RX35"/>
<evidence type="ECO:0000256" key="1">
    <source>
        <dbReference type="ARBA" id="ARBA00001231"/>
    </source>
</evidence>
<dbReference type="EMBL" id="KQ086057">
    <property type="protein sequence ID" value="KLO09376.1"/>
    <property type="molecule type" value="Genomic_DNA"/>
</dbReference>
<dbReference type="SUPFAM" id="SSF55545">
    <property type="entry name" value="beta-N-acetylhexosaminidase-like domain"/>
    <property type="match status" value="1"/>
</dbReference>
<evidence type="ECO:0000256" key="2">
    <source>
        <dbReference type="ARBA" id="ARBA00006285"/>
    </source>
</evidence>
<evidence type="ECO:0000256" key="6">
    <source>
        <dbReference type="ARBA" id="ARBA00023295"/>
    </source>
</evidence>
<dbReference type="Pfam" id="PF00728">
    <property type="entry name" value="Glyco_hydro_20"/>
    <property type="match status" value="1"/>
</dbReference>
<dbReference type="PANTHER" id="PTHR22600:SF26">
    <property type="entry name" value="BETA-N-ACETYLHEXOSAMINIDASE"/>
    <property type="match status" value="1"/>
</dbReference>
<feature type="domain" description="Glycoside hydrolase family 20 catalytic" evidence="10">
    <location>
        <begin position="188"/>
        <end position="519"/>
    </location>
</feature>
<dbReference type="InterPro" id="IPR017853">
    <property type="entry name" value="GH"/>
</dbReference>
<accession>A0A0H2RX35</accession>
<dbReference type="InterPro" id="IPR029018">
    <property type="entry name" value="Hex-like_dom2"/>
</dbReference>
<dbReference type="STRING" id="27342.A0A0H2RX35"/>
<dbReference type="AlphaFoldDB" id="A0A0H2RX35"/>
<proteinExistence type="inferred from homology"/>
<dbReference type="Gene3D" id="3.20.20.80">
    <property type="entry name" value="Glycosidases"/>
    <property type="match status" value="1"/>
</dbReference>
<protein>
    <recommendedName>
        <fullName evidence="7">Beta-hexosaminidase</fullName>
        <ecNumber evidence="7">3.2.1.52</ecNumber>
    </recommendedName>
</protein>
<keyword evidence="6 7" id="KW-0326">Glycosidase</keyword>